<dbReference type="CDD" id="cd05262">
    <property type="entry name" value="SDR_a7"/>
    <property type="match status" value="1"/>
</dbReference>
<name>A0ABT1ZEP9_9MICO</name>
<feature type="region of interest" description="Disordered" evidence="1">
    <location>
        <begin position="118"/>
        <end position="138"/>
    </location>
</feature>
<keyword evidence="4" id="KW-1185">Reference proteome</keyword>
<gene>
    <name evidence="3" type="ORF">NUH29_06450</name>
</gene>
<dbReference type="InterPro" id="IPR051783">
    <property type="entry name" value="NAD(P)-dependent_oxidoreduct"/>
</dbReference>
<dbReference type="PANTHER" id="PTHR48079:SF9">
    <property type="entry name" value="PUTATIVE-RELATED"/>
    <property type="match status" value="1"/>
</dbReference>
<evidence type="ECO:0000256" key="1">
    <source>
        <dbReference type="SAM" id="MobiDB-lite"/>
    </source>
</evidence>
<dbReference type="EMBL" id="JANTHX010000005">
    <property type="protein sequence ID" value="MCS0499187.1"/>
    <property type="molecule type" value="Genomic_DNA"/>
</dbReference>
<accession>A0ABT1ZEP9</accession>
<dbReference type="SUPFAM" id="SSF51735">
    <property type="entry name" value="NAD(P)-binding Rossmann-fold domains"/>
    <property type="match status" value="1"/>
</dbReference>
<dbReference type="InterPro" id="IPR001509">
    <property type="entry name" value="Epimerase_deHydtase"/>
</dbReference>
<feature type="domain" description="NAD-dependent epimerase/dehydratase" evidence="2">
    <location>
        <begin position="4"/>
        <end position="212"/>
    </location>
</feature>
<proteinExistence type="predicted"/>
<organism evidence="3 4">
    <name type="scientific">Protaetiibacter mangrovi</name>
    <dbReference type="NCBI Taxonomy" id="2970926"/>
    <lineage>
        <taxon>Bacteria</taxon>
        <taxon>Bacillati</taxon>
        <taxon>Actinomycetota</taxon>
        <taxon>Actinomycetes</taxon>
        <taxon>Micrococcales</taxon>
        <taxon>Microbacteriaceae</taxon>
        <taxon>Protaetiibacter</taxon>
    </lineage>
</organism>
<dbReference type="RefSeq" id="WP_258798206.1">
    <property type="nucleotide sequence ID" value="NZ_JANTHX010000005.1"/>
</dbReference>
<dbReference type="Proteomes" id="UP001205337">
    <property type="component" value="Unassembled WGS sequence"/>
</dbReference>
<comment type="caution">
    <text evidence="3">The sequence shown here is derived from an EMBL/GenBank/DDBJ whole genome shotgun (WGS) entry which is preliminary data.</text>
</comment>
<dbReference type="InterPro" id="IPR036291">
    <property type="entry name" value="NAD(P)-bd_dom_sf"/>
</dbReference>
<protein>
    <submittedName>
        <fullName evidence="3">SDR family oxidoreductase</fullName>
    </submittedName>
</protein>
<dbReference type="Pfam" id="PF01370">
    <property type="entry name" value="Epimerase"/>
    <property type="match status" value="1"/>
</dbReference>
<dbReference type="Gene3D" id="3.40.50.720">
    <property type="entry name" value="NAD(P)-binding Rossmann-like Domain"/>
    <property type="match status" value="1"/>
</dbReference>
<reference evidence="3 4" key="1">
    <citation type="submission" date="2022-08" db="EMBL/GenBank/DDBJ databases">
        <authorList>
            <person name="Li F."/>
        </authorList>
    </citation>
    <scope>NUCLEOTIDE SEQUENCE [LARGE SCALE GENOMIC DNA]</scope>
    <source>
        <strain evidence="3 4">10F1B-8-1</strain>
    </source>
</reference>
<evidence type="ECO:0000313" key="3">
    <source>
        <dbReference type="EMBL" id="MCS0499187.1"/>
    </source>
</evidence>
<evidence type="ECO:0000313" key="4">
    <source>
        <dbReference type="Proteomes" id="UP001205337"/>
    </source>
</evidence>
<sequence>MRYFVTGASGWIGSASVAELLSRGHEVVGLARSDESAAKVEAAGATAVRGGLTDLDVLRAAASDSDGVLHLGFVHDFSRFEESGRIERAAVEAFGEVLAGSDRPLVVASGFAGYGLDRPIVESDPNPTSGPDAPRGGSENLALSFAADGVRSAVVRFAPTVHGAGDHGFMSVLAQIARTTGIAGYPGDGTTHWPAVHRSDAAALVATVVESAPAGTIAHAVAEQGIESREIAAMLGAALGVPTASIPEADVMTHFSWLGRFFAADIEASSAATRERFGWAPVGPTLAEDIAAGAYSDPR</sequence>
<evidence type="ECO:0000259" key="2">
    <source>
        <dbReference type="Pfam" id="PF01370"/>
    </source>
</evidence>
<dbReference type="PANTHER" id="PTHR48079">
    <property type="entry name" value="PROTEIN YEEZ"/>
    <property type="match status" value="1"/>
</dbReference>